<dbReference type="Proteomes" id="UP001293169">
    <property type="component" value="Unassembled WGS sequence"/>
</dbReference>
<feature type="non-terminal residue" evidence="1">
    <location>
        <position position="1"/>
    </location>
</feature>
<proteinExistence type="predicted"/>
<dbReference type="EMBL" id="JAXUDK010000027">
    <property type="protein sequence ID" value="MDZ7469178.1"/>
    <property type="molecule type" value="Genomic_DNA"/>
</dbReference>
<comment type="caution">
    <text evidence="1">The sequence shown here is derived from an EMBL/GenBank/DDBJ whole genome shotgun (WGS) entry which is preliminary data.</text>
</comment>
<protein>
    <submittedName>
        <fullName evidence="1">Uncharacterized protein</fullName>
    </submittedName>
</protein>
<keyword evidence="2" id="KW-1185">Reference proteome</keyword>
<accession>A0ABU5MAF0</accession>
<sequence length="60" mass="7190">RIFAGWRLAPYPAYKTPNIRRLCVFRRPAQATRRRAIPEKRMLSAIGDDFRRLRLMTNPF</sequence>
<name>A0ABU5MAF0_RAOPL</name>
<gene>
    <name evidence="1" type="ORF">U5E74_26570</name>
</gene>
<evidence type="ECO:0000313" key="1">
    <source>
        <dbReference type="EMBL" id="MDZ7469178.1"/>
    </source>
</evidence>
<reference evidence="1 2" key="1">
    <citation type="submission" date="2023-12" db="EMBL/GenBank/DDBJ databases">
        <title>N/s.</title>
        <authorList>
            <person name="Dale J."/>
        </authorList>
    </citation>
    <scope>NUCLEOTIDE SEQUENCE [LARGE SCALE GENOMIC DNA]</scope>
    <source>
        <strain evidence="1 2">2023EL-01226</strain>
    </source>
</reference>
<evidence type="ECO:0000313" key="2">
    <source>
        <dbReference type="Proteomes" id="UP001293169"/>
    </source>
</evidence>
<organism evidence="1 2">
    <name type="scientific">Raoultella planticola</name>
    <name type="common">Klebsiella planticola</name>
    <dbReference type="NCBI Taxonomy" id="575"/>
    <lineage>
        <taxon>Bacteria</taxon>
        <taxon>Pseudomonadati</taxon>
        <taxon>Pseudomonadota</taxon>
        <taxon>Gammaproteobacteria</taxon>
        <taxon>Enterobacterales</taxon>
        <taxon>Enterobacteriaceae</taxon>
        <taxon>Klebsiella/Raoultella group</taxon>
        <taxon>Raoultella</taxon>
    </lineage>
</organism>
<dbReference type="RefSeq" id="WP_318330767.1">
    <property type="nucleotide sequence ID" value="NZ_JAWQIZ010000023.1"/>
</dbReference>